<dbReference type="EMBL" id="JANPWB010000009">
    <property type="protein sequence ID" value="KAJ1155477.1"/>
    <property type="molecule type" value="Genomic_DNA"/>
</dbReference>
<evidence type="ECO:0000313" key="3">
    <source>
        <dbReference type="Proteomes" id="UP001066276"/>
    </source>
</evidence>
<evidence type="ECO:0000256" key="1">
    <source>
        <dbReference type="SAM" id="SignalP"/>
    </source>
</evidence>
<evidence type="ECO:0008006" key="4">
    <source>
        <dbReference type="Google" id="ProtNLM"/>
    </source>
</evidence>
<gene>
    <name evidence="2" type="ORF">NDU88_008207</name>
</gene>
<keyword evidence="3" id="KW-1185">Reference proteome</keyword>
<feature type="signal peptide" evidence="1">
    <location>
        <begin position="1"/>
        <end position="18"/>
    </location>
</feature>
<accession>A0AAV7RV39</accession>
<sequence length="85" mass="9517">MVYFFLMFQLVLDVLYRARDSVGPDMVQTCAAGRGDRRKGEQPFYVKDYAERAALRHVRRLLPSRSAPTAVVQAAAAPRSLTSEA</sequence>
<dbReference type="Proteomes" id="UP001066276">
    <property type="component" value="Chromosome 5"/>
</dbReference>
<keyword evidence="1" id="KW-0732">Signal</keyword>
<comment type="caution">
    <text evidence="2">The sequence shown here is derived from an EMBL/GenBank/DDBJ whole genome shotgun (WGS) entry which is preliminary data.</text>
</comment>
<proteinExistence type="predicted"/>
<dbReference type="AlphaFoldDB" id="A0AAV7RV39"/>
<evidence type="ECO:0000313" key="2">
    <source>
        <dbReference type="EMBL" id="KAJ1155477.1"/>
    </source>
</evidence>
<name>A0AAV7RV39_PLEWA</name>
<feature type="chain" id="PRO_5043989586" description="Secreted protein" evidence="1">
    <location>
        <begin position="19"/>
        <end position="85"/>
    </location>
</feature>
<organism evidence="2 3">
    <name type="scientific">Pleurodeles waltl</name>
    <name type="common">Iberian ribbed newt</name>
    <dbReference type="NCBI Taxonomy" id="8319"/>
    <lineage>
        <taxon>Eukaryota</taxon>
        <taxon>Metazoa</taxon>
        <taxon>Chordata</taxon>
        <taxon>Craniata</taxon>
        <taxon>Vertebrata</taxon>
        <taxon>Euteleostomi</taxon>
        <taxon>Amphibia</taxon>
        <taxon>Batrachia</taxon>
        <taxon>Caudata</taxon>
        <taxon>Salamandroidea</taxon>
        <taxon>Salamandridae</taxon>
        <taxon>Pleurodelinae</taxon>
        <taxon>Pleurodeles</taxon>
    </lineage>
</organism>
<protein>
    <recommendedName>
        <fullName evidence="4">Secreted protein</fullName>
    </recommendedName>
</protein>
<reference evidence="2" key="1">
    <citation type="journal article" date="2022" name="bioRxiv">
        <title>Sequencing and chromosome-scale assembly of the giantPleurodeles waltlgenome.</title>
        <authorList>
            <person name="Brown T."/>
            <person name="Elewa A."/>
            <person name="Iarovenko S."/>
            <person name="Subramanian E."/>
            <person name="Araus A.J."/>
            <person name="Petzold A."/>
            <person name="Susuki M."/>
            <person name="Suzuki K.-i.T."/>
            <person name="Hayashi T."/>
            <person name="Toyoda A."/>
            <person name="Oliveira C."/>
            <person name="Osipova E."/>
            <person name="Leigh N.D."/>
            <person name="Simon A."/>
            <person name="Yun M.H."/>
        </authorList>
    </citation>
    <scope>NUCLEOTIDE SEQUENCE</scope>
    <source>
        <strain evidence="2">20211129_DDA</strain>
        <tissue evidence="2">Liver</tissue>
    </source>
</reference>